<geneLocation type="plasmid" evidence="2">
    <name>p1</name>
</geneLocation>
<dbReference type="RefSeq" id="WP_349282347.1">
    <property type="nucleotide sequence ID" value="NZ_CBCSCU010000056.1"/>
</dbReference>
<evidence type="ECO:0000256" key="1">
    <source>
        <dbReference type="SAM" id="MobiDB-lite"/>
    </source>
</evidence>
<organism evidence="2">
    <name type="scientific">Polaromonas hydrogenivorans</name>
    <dbReference type="NCBI Taxonomy" id="335476"/>
    <lineage>
        <taxon>Bacteria</taxon>
        <taxon>Pseudomonadati</taxon>
        <taxon>Pseudomonadota</taxon>
        <taxon>Betaproteobacteria</taxon>
        <taxon>Burkholderiales</taxon>
        <taxon>Comamonadaceae</taxon>
        <taxon>Polaromonas</taxon>
    </lineage>
</organism>
<protein>
    <submittedName>
        <fullName evidence="2">Uncharacterized protein</fullName>
    </submittedName>
</protein>
<accession>A0AAU7M082</accession>
<evidence type="ECO:0000313" key="2">
    <source>
        <dbReference type="EMBL" id="XBP72643.1"/>
    </source>
</evidence>
<dbReference type="AlphaFoldDB" id="A0AAU7M082"/>
<feature type="region of interest" description="Disordered" evidence="1">
    <location>
        <begin position="35"/>
        <end position="58"/>
    </location>
</feature>
<keyword evidence="2" id="KW-0614">Plasmid</keyword>
<proteinExistence type="predicted"/>
<reference evidence="2" key="1">
    <citation type="submission" date="2024-05" db="EMBL/GenBank/DDBJ databases">
        <authorList>
            <person name="Bunk B."/>
            <person name="Swiderski J."/>
            <person name="Sproer C."/>
            <person name="Thiel V."/>
        </authorList>
    </citation>
    <scope>NUCLEOTIDE SEQUENCE</scope>
    <source>
        <strain evidence="2">DSM 17735</strain>
        <plasmid evidence="2">p1</plasmid>
    </source>
</reference>
<name>A0AAU7M082_9BURK</name>
<sequence>MILFDALRMARHEKRFFRTPQATQDHLENVHLDRHAGREAPAGIDVKRPLTSPQTRTG</sequence>
<gene>
    <name evidence="2" type="ORF">ABLV49_21485</name>
</gene>
<dbReference type="EMBL" id="CP157676">
    <property type="protein sequence ID" value="XBP72643.1"/>
    <property type="molecule type" value="Genomic_DNA"/>
</dbReference>